<dbReference type="InterPro" id="IPR037126">
    <property type="entry name" value="PdaC/RsiV-like_sf"/>
</dbReference>
<evidence type="ECO:0000259" key="2">
    <source>
        <dbReference type="Pfam" id="PF11738"/>
    </source>
</evidence>
<accession>F2BAQ7</accession>
<gene>
    <name evidence="3" type="ORF">HMPREF9123_0811</name>
</gene>
<dbReference type="Proteomes" id="UP000004105">
    <property type="component" value="Unassembled WGS sequence"/>
</dbReference>
<protein>
    <recommendedName>
        <fullName evidence="2">DUF3298 domain-containing protein</fullName>
    </recommendedName>
</protein>
<comment type="caution">
    <text evidence="3">The sequence shown here is derived from an EMBL/GenBank/DDBJ whole genome shotgun (WGS) entry which is preliminary data.</text>
</comment>
<feature type="chain" id="PRO_5003279275" description="DUF3298 domain-containing protein" evidence="1">
    <location>
        <begin position="20"/>
        <end position="282"/>
    </location>
</feature>
<name>F2BAQ7_9NEIS</name>
<keyword evidence="4" id="KW-1185">Reference proteome</keyword>
<feature type="signal peptide" evidence="1">
    <location>
        <begin position="1"/>
        <end position="19"/>
    </location>
</feature>
<reference evidence="3 4" key="1">
    <citation type="submission" date="2011-02" db="EMBL/GenBank/DDBJ databases">
        <authorList>
            <person name="Muzny D."/>
            <person name="Qin X."/>
            <person name="Deng J."/>
            <person name="Jiang H."/>
            <person name="Liu Y."/>
            <person name="Qu J."/>
            <person name="Song X.-Z."/>
            <person name="Zhang L."/>
            <person name="Thornton R."/>
            <person name="Coyle M."/>
            <person name="Francisco L."/>
            <person name="Jackson L."/>
            <person name="Javaid M."/>
            <person name="Korchina V."/>
            <person name="Kovar C."/>
            <person name="Mata R."/>
            <person name="Mathew T."/>
            <person name="Ngo R."/>
            <person name="Nguyen L."/>
            <person name="Nguyen N."/>
            <person name="Okwuonu G."/>
            <person name="Ongeri F."/>
            <person name="Pham C."/>
            <person name="Simmons D."/>
            <person name="Wilczek-Boney K."/>
            <person name="Hale W."/>
            <person name="Jakkamsetti A."/>
            <person name="Pham P."/>
            <person name="Ruth R."/>
            <person name="San Lucas F."/>
            <person name="Warren J."/>
            <person name="Zhang J."/>
            <person name="Zhao Z."/>
            <person name="Zhou C."/>
            <person name="Zhu D."/>
            <person name="Lee S."/>
            <person name="Bess C."/>
            <person name="Blankenburg K."/>
            <person name="Forbes L."/>
            <person name="Fu Q."/>
            <person name="Gubbala S."/>
            <person name="Hirani K."/>
            <person name="Jayaseelan J.C."/>
            <person name="Lara F."/>
            <person name="Munidasa M."/>
            <person name="Palculict T."/>
            <person name="Patil S."/>
            <person name="Pu L.-L."/>
            <person name="Saada N."/>
            <person name="Tang L."/>
            <person name="Weissenberger G."/>
            <person name="Zhu Y."/>
            <person name="Hemphill L."/>
            <person name="Shang Y."/>
            <person name="Youmans B."/>
            <person name="Ayvaz T."/>
            <person name="Ross M."/>
            <person name="Santibanez J."/>
            <person name="Aqrawi P."/>
            <person name="Gross S."/>
            <person name="Joshi V."/>
            <person name="Fowler G."/>
            <person name="Nazareth L."/>
            <person name="Reid J."/>
            <person name="Worley K."/>
            <person name="Petrosino J."/>
            <person name="Highlander S."/>
            <person name="Gibbs R."/>
        </authorList>
    </citation>
    <scope>NUCLEOTIDE SEQUENCE [LARGE SCALE GENOMIC DNA]</scope>
    <source>
        <strain evidence="3 4">ATCC BAA-1200</strain>
    </source>
</reference>
<proteinExistence type="predicted"/>
<dbReference type="HOGENOM" id="CLU_1037567_0_0_4"/>
<dbReference type="Pfam" id="PF11738">
    <property type="entry name" value="DUF3298"/>
    <property type="match status" value="1"/>
</dbReference>
<evidence type="ECO:0000256" key="1">
    <source>
        <dbReference type="SAM" id="SignalP"/>
    </source>
</evidence>
<feature type="domain" description="DUF3298" evidence="2">
    <location>
        <begin position="165"/>
        <end position="249"/>
    </location>
</feature>
<organism evidence="3 4">
    <name type="scientific">Neisseria bacilliformis ATCC BAA-1200</name>
    <dbReference type="NCBI Taxonomy" id="888742"/>
    <lineage>
        <taxon>Bacteria</taxon>
        <taxon>Pseudomonadati</taxon>
        <taxon>Pseudomonadota</taxon>
        <taxon>Betaproteobacteria</taxon>
        <taxon>Neisseriales</taxon>
        <taxon>Neisseriaceae</taxon>
        <taxon>Neisseria</taxon>
    </lineage>
</organism>
<dbReference type="InterPro" id="IPR021729">
    <property type="entry name" value="DUF3298"/>
</dbReference>
<keyword evidence="1" id="KW-0732">Signal</keyword>
<evidence type="ECO:0000313" key="4">
    <source>
        <dbReference type="Proteomes" id="UP000004105"/>
    </source>
</evidence>
<dbReference type="AlphaFoldDB" id="F2BAQ7"/>
<dbReference type="RefSeq" id="WP_007341822.1">
    <property type="nucleotide sequence ID" value="NZ_GL878494.1"/>
</dbReference>
<sequence>MSAKPLFLLVLPLAAAVHAAPLSYRTVTLEARANCAKTEKEAGNGSKCHELNVAYPKTGDKALDAWALRRIQKAVGTSNLTPKGLQAYWARNEEVKAVNESNAEGGDTPCHLDYNRSIELQGQTPHYAVFGGEYWDYACGPHGNGVYDLAVVRRDAAKPQALALKDILLPGGRARLNRLQKEAAAEHLAKYRSDDVSSVAEARRAIDEYTGKDFKGTDNWRLAKGGLLFVFQSYEITPYVLGRPEAYIPAAKLKGIVKPEILREAAHYQIAPKILKEDKNAK</sequence>
<dbReference type="Gene3D" id="3.90.640.20">
    <property type="entry name" value="Heat-shock cognate protein, ATPase"/>
    <property type="match status" value="1"/>
</dbReference>
<dbReference type="OrthoDB" id="8610451at2"/>
<dbReference type="EMBL" id="AFAY01000015">
    <property type="protein sequence ID" value="EGF11469.1"/>
    <property type="molecule type" value="Genomic_DNA"/>
</dbReference>
<evidence type="ECO:0000313" key="3">
    <source>
        <dbReference type="EMBL" id="EGF11469.1"/>
    </source>
</evidence>